<evidence type="ECO:0000313" key="6">
    <source>
        <dbReference type="Proteomes" id="UP001183643"/>
    </source>
</evidence>
<feature type="domain" description="Glycosyltransferase subfamily 4-like N-terminal" evidence="4">
    <location>
        <begin position="14"/>
        <end position="188"/>
    </location>
</feature>
<dbReference type="CDD" id="cd03801">
    <property type="entry name" value="GT4_PimA-like"/>
    <property type="match status" value="1"/>
</dbReference>
<feature type="domain" description="Glycosyl transferase family 1" evidence="3">
    <location>
        <begin position="200"/>
        <end position="348"/>
    </location>
</feature>
<keyword evidence="2" id="KW-0808">Transferase</keyword>
<organism evidence="5 6">
    <name type="scientific">Catenuloplanes atrovinosus</name>
    <dbReference type="NCBI Taxonomy" id="137266"/>
    <lineage>
        <taxon>Bacteria</taxon>
        <taxon>Bacillati</taxon>
        <taxon>Actinomycetota</taxon>
        <taxon>Actinomycetes</taxon>
        <taxon>Micromonosporales</taxon>
        <taxon>Micromonosporaceae</taxon>
        <taxon>Catenuloplanes</taxon>
    </lineage>
</organism>
<dbReference type="GO" id="GO:0016757">
    <property type="term" value="F:glycosyltransferase activity"/>
    <property type="evidence" value="ECO:0007669"/>
    <property type="project" value="UniProtKB-KW"/>
</dbReference>
<dbReference type="InterPro" id="IPR028098">
    <property type="entry name" value="Glyco_trans_4-like_N"/>
</dbReference>
<dbReference type="Proteomes" id="UP001183643">
    <property type="component" value="Unassembled WGS sequence"/>
</dbReference>
<evidence type="ECO:0000256" key="2">
    <source>
        <dbReference type="ARBA" id="ARBA00022679"/>
    </source>
</evidence>
<dbReference type="Pfam" id="PF13439">
    <property type="entry name" value="Glyco_transf_4"/>
    <property type="match status" value="1"/>
</dbReference>
<dbReference type="Pfam" id="PF00534">
    <property type="entry name" value="Glycos_transf_1"/>
    <property type="match status" value="1"/>
</dbReference>
<name>A0AAE3YN80_9ACTN</name>
<proteinExistence type="predicted"/>
<dbReference type="PANTHER" id="PTHR45947:SF3">
    <property type="entry name" value="SULFOQUINOVOSYL TRANSFERASE SQD2"/>
    <property type="match status" value="1"/>
</dbReference>
<keyword evidence="1" id="KW-0328">Glycosyltransferase</keyword>
<dbReference type="PANTHER" id="PTHR45947">
    <property type="entry name" value="SULFOQUINOVOSYL TRANSFERASE SQD2"/>
    <property type="match status" value="1"/>
</dbReference>
<protein>
    <submittedName>
        <fullName evidence="5">Glycosyltransferase involved in cell wall biosynthesis</fullName>
    </submittedName>
</protein>
<evidence type="ECO:0000256" key="1">
    <source>
        <dbReference type="ARBA" id="ARBA00022676"/>
    </source>
</evidence>
<evidence type="ECO:0000313" key="5">
    <source>
        <dbReference type="EMBL" id="MDR7275605.1"/>
    </source>
</evidence>
<evidence type="ECO:0000259" key="4">
    <source>
        <dbReference type="Pfam" id="PF13439"/>
    </source>
</evidence>
<dbReference type="Gene3D" id="3.40.50.2000">
    <property type="entry name" value="Glycogen Phosphorylase B"/>
    <property type="match status" value="2"/>
</dbReference>
<dbReference type="InterPro" id="IPR050194">
    <property type="entry name" value="Glycosyltransferase_grp1"/>
</dbReference>
<accession>A0AAE3YN80</accession>
<dbReference type="GO" id="GO:1901137">
    <property type="term" value="P:carbohydrate derivative biosynthetic process"/>
    <property type="evidence" value="ECO:0007669"/>
    <property type="project" value="UniProtKB-ARBA"/>
</dbReference>
<dbReference type="EMBL" id="JAVDYB010000001">
    <property type="protein sequence ID" value="MDR7275605.1"/>
    <property type="molecule type" value="Genomic_DNA"/>
</dbReference>
<dbReference type="RefSeq" id="WP_310366771.1">
    <property type="nucleotide sequence ID" value="NZ_JAVDYB010000001.1"/>
</dbReference>
<gene>
    <name evidence="5" type="ORF">J2S41_002383</name>
</gene>
<dbReference type="AlphaFoldDB" id="A0AAE3YN80"/>
<evidence type="ECO:0000259" key="3">
    <source>
        <dbReference type="Pfam" id="PF00534"/>
    </source>
</evidence>
<dbReference type="InterPro" id="IPR001296">
    <property type="entry name" value="Glyco_trans_1"/>
</dbReference>
<dbReference type="SUPFAM" id="SSF53756">
    <property type="entry name" value="UDP-Glycosyltransferase/glycogen phosphorylase"/>
    <property type="match status" value="1"/>
</dbReference>
<sequence>MRILIVTSYFPPHVGGVEAVAQRQARVLAAHGHEVAVATGRYDAHLPERADEHGYTVWRLPAANPIERRTGVPYPLMGVGFWRGLRRLVRWSEAVHVHDVLYQPPQAAALLAVRAGRALFATQHVGPTNHPHPVVRTVERSVGTVGGRLIWPRCRRVVAYNARVAAHLRAGGVPEERIWRAEIGVDTTAFAPGPADPGLRARWGLPGDVPIVLFVGRLVSYKGYRSVLAAAGPGRHVVLAGPGTLDVPLPPGATSLGPVPASALPGLYRLADVFVLPSRGEVFPIVAREAMATGLPVVLTDGPRYDDYGVDRALLRLIAPEPMPVRAAVDQILADDALRRRMGRYARELAERFFDCTVADDRLLRLYDTVPVAAGRGGAQ</sequence>
<reference evidence="5" key="1">
    <citation type="submission" date="2023-07" db="EMBL/GenBank/DDBJ databases">
        <title>Sequencing the genomes of 1000 actinobacteria strains.</title>
        <authorList>
            <person name="Klenk H.-P."/>
        </authorList>
    </citation>
    <scope>NUCLEOTIDE SEQUENCE</scope>
    <source>
        <strain evidence="5">DSM 44707</strain>
    </source>
</reference>
<comment type="caution">
    <text evidence="5">The sequence shown here is derived from an EMBL/GenBank/DDBJ whole genome shotgun (WGS) entry which is preliminary data.</text>
</comment>
<keyword evidence="6" id="KW-1185">Reference proteome</keyword>